<evidence type="ECO:0000256" key="6">
    <source>
        <dbReference type="ARBA" id="ARBA00023136"/>
    </source>
</evidence>
<evidence type="ECO:0000313" key="10">
    <source>
        <dbReference type="Proteomes" id="UP000032434"/>
    </source>
</evidence>
<name>A0A061A8Q6_9MOLU</name>
<dbReference type="PANTHER" id="PTHR43386:SF1">
    <property type="entry name" value="D,D-DIPEPTIDE TRANSPORT SYSTEM PERMEASE PROTEIN DDPC-RELATED"/>
    <property type="match status" value="1"/>
</dbReference>
<organism evidence="9 10">
    <name type="scientific">Acholeplasma oculi</name>
    <dbReference type="NCBI Taxonomy" id="35623"/>
    <lineage>
        <taxon>Bacteria</taxon>
        <taxon>Bacillati</taxon>
        <taxon>Mycoplasmatota</taxon>
        <taxon>Mollicutes</taxon>
        <taxon>Acholeplasmatales</taxon>
        <taxon>Acholeplasmataceae</taxon>
        <taxon>Acholeplasma</taxon>
    </lineage>
</organism>
<comment type="subcellular location">
    <subcellularLocation>
        <location evidence="1 7">Cell membrane</location>
        <topology evidence="1 7">Multi-pass membrane protein</topology>
    </subcellularLocation>
</comment>
<dbReference type="InterPro" id="IPR000515">
    <property type="entry name" value="MetI-like"/>
</dbReference>
<dbReference type="InterPro" id="IPR035906">
    <property type="entry name" value="MetI-like_sf"/>
</dbReference>
<dbReference type="SUPFAM" id="SSF161098">
    <property type="entry name" value="MetI-like"/>
    <property type="match status" value="1"/>
</dbReference>
<dbReference type="HOGENOM" id="CLU_028518_8_0_14"/>
<dbReference type="PROSITE" id="PS50928">
    <property type="entry name" value="ABC_TM1"/>
    <property type="match status" value="1"/>
</dbReference>
<evidence type="ECO:0000259" key="8">
    <source>
        <dbReference type="PROSITE" id="PS50928"/>
    </source>
</evidence>
<keyword evidence="3" id="KW-1003">Cell membrane</keyword>
<feature type="transmembrane region" description="Helical" evidence="7">
    <location>
        <begin position="104"/>
        <end position="128"/>
    </location>
</feature>
<proteinExistence type="inferred from homology"/>
<gene>
    <name evidence="9" type="primary">oppC1</name>
    <name evidence="9" type="ORF">Aocu_01450</name>
</gene>
<dbReference type="Pfam" id="PF00528">
    <property type="entry name" value="BPD_transp_1"/>
    <property type="match status" value="1"/>
</dbReference>
<accession>A0A061A8Q6</accession>
<dbReference type="AlphaFoldDB" id="A0A061A8Q6"/>
<dbReference type="InterPro" id="IPR050366">
    <property type="entry name" value="BP-dependent_transpt_permease"/>
</dbReference>
<dbReference type="PATRIC" id="fig|35623.3.peg.145"/>
<reference evidence="10" key="1">
    <citation type="submission" date="2014-05" db="EMBL/GenBank/DDBJ databases">
        <authorList>
            <person name="Kube M."/>
        </authorList>
    </citation>
    <scope>NUCLEOTIDE SEQUENCE [LARGE SCALE GENOMIC DNA]</scope>
</reference>
<evidence type="ECO:0000256" key="1">
    <source>
        <dbReference type="ARBA" id="ARBA00004651"/>
    </source>
</evidence>
<feature type="transmembrane region" description="Helical" evidence="7">
    <location>
        <begin position="219"/>
        <end position="249"/>
    </location>
</feature>
<feature type="transmembrane region" description="Helical" evidence="7">
    <location>
        <begin position="166"/>
        <end position="184"/>
    </location>
</feature>
<keyword evidence="4 7" id="KW-0812">Transmembrane</keyword>
<comment type="similarity">
    <text evidence="7">Belongs to the binding-protein-dependent transport system permease family.</text>
</comment>
<feature type="transmembrane region" description="Helical" evidence="7">
    <location>
        <begin position="140"/>
        <end position="160"/>
    </location>
</feature>
<dbReference type="GO" id="GO:0005886">
    <property type="term" value="C:plasma membrane"/>
    <property type="evidence" value="ECO:0007669"/>
    <property type="project" value="UniProtKB-SubCell"/>
</dbReference>
<protein>
    <submittedName>
        <fullName evidence="9">Oligopeptide ABC transport system, permease components OppC</fullName>
    </submittedName>
</protein>
<keyword evidence="5 7" id="KW-1133">Transmembrane helix</keyword>
<dbReference type="PANTHER" id="PTHR43386">
    <property type="entry name" value="OLIGOPEPTIDE TRANSPORT SYSTEM PERMEASE PROTEIN APPC"/>
    <property type="match status" value="1"/>
</dbReference>
<evidence type="ECO:0000256" key="5">
    <source>
        <dbReference type="ARBA" id="ARBA00022989"/>
    </source>
</evidence>
<feature type="domain" description="ABC transmembrane type-1" evidence="8">
    <location>
        <begin position="101"/>
        <end position="285"/>
    </location>
</feature>
<dbReference type="GO" id="GO:0055085">
    <property type="term" value="P:transmembrane transport"/>
    <property type="evidence" value="ECO:0007669"/>
    <property type="project" value="InterPro"/>
</dbReference>
<feature type="transmembrane region" description="Helical" evidence="7">
    <location>
        <begin position="271"/>
        <end position="293"/>
    </location>
</feature>
<dbReference type="InterPro" id="IPR025966">
    <property type="entry name" value="OppC_N"/>
</dbReference>
<keyword evidence="6 7" id="KW-0472">Membrane</keyword>
<feature type="transmembrane region" description="Helical" evidence="7">
    <location>
        <begin position="42"/>
        <end position="63"/>
    </location>
</feature>
<dbReference type="RefSeq" id="WP_211026751.1">
    <property type="nucleotide sequence ID" value="NZ_FUZK01000002.1"/>
</dbReference>
<dbReference type="CDD" id="cd06261">
    <property type="entry name" value="TM_PBP2"/>
    <property type="match status" value="1"/>
</dbReference>
<dbReference type="InParanoid" id="A0A061A8Q6"/>
<evidence type="ECO:0000313" key="9">
    <source>
        <dbReference type="EMBL" id="CDR30218.1"/>
    </source>
</evidence>
<evidence type="ECO:0000256" key="2">
    <source>
        <dbReference type="ARBA" id="ARBA00022448"/>
    </source>
</evidence>
<keyword evidence="10" id="KW-1185">Reference proteome</keyword>
<dbReference type="KEGG" id="aoc:Aocu_01450"/>
<dbReference type="Pfam" id="PF12911">
    <property type="entry name" value="OppC_N"/>
    <property type="match status" value="1"/>
</dbReference>
<dbReference type="STRING" id="35623.Aocu_01450"/>
<dbReference type="Gene3D" id="1.10.3720.10">
    <property type="entry name" value="MetI-like"/>
    <property type="match status" value="1"/>
</dbReference>
<dbReference type="Proteomes" id="UP000032434">
    <property type="component" value="Chromosome 1"/>
</dbReference>
<dbReference type="EMBL" id="LK028559">
    <property type="protein sequence ID" value="CDR30218.1"/>
    <property type="molecule type" value="Genomic_DNA"/>
</dbReference>
<keyword evidence="2 7" id="KW-0813">Transport</keyword>
<evidence type="ECO:0000256" key="3">
    <source>
        <dbReference type="ARBA" id="ARBA00022475"/>
    </source>
</evidence>
<sequence length="307" mass="34179">MTNQNTQTPKFPEFMSNLKKFLLSIWSKIKQMLQSIYSNKQTAIGFTILAVFVLLAIFGPMIFPYDQATNWENRYAPISFEHWLGTDELGRDIFRQLIFGAGNVLSIALLTAIFTVCIGVTLGIISGFAGGTVDKIIQGITNLFLTIPSFPILLLLAQLITIEDALTFALVLSIWNWAGLCRAIRAQIMSLKERDFIQICKVMNMSQTHIIFKELLPNIYSYVIVNFVMIMKSAITGSVGIMMLGLAAFEPSNWGAMIHRARVQGLINPDALAFLLKPLVAVVLFQVGALLFANGLDELLNPRLKVN</sequence>
<evidence type="ECO:0000256" key="4">
    <source>
        <dbReference type="ARBA" id="ARBA00022692"/>
    </source>
</evidence>
<evidence type="ECO:0000256" key="7">
    <source>
        <dbReference type="RuleBase" id="RU363032"/>
    </source>
</evidence>